<reference evidence="1" key="1">
    <citation type="submission" date="2025-08" db="UniProtKB">
        <authorList>
            <consortium name="Ensembl"/>
        </authorList>
    </citation>
    <scope>IDENTIFICATION</scope>
</reference>
<name>A0A8C1JW58_CYPCA</name>
<evidence type="ECO:0000313" key="2">
    <source>
        <dbReference type="Proteomes" id="UP000694427"/>
    </source>
</evidence>
<reference evidence="1" key="2">
    <citation type="submission" date="2025-09" db="UniProtKB">
        <authorList>
            <consortium name="Ensembl"/>
        </authorList>
    </citation>
    <scope>IDENTIFICATION</scope>
</reference>
<dbReference type="Ensembl" id="ENSCCRT00010042378.1">
    <property type="protein sequence ID" value="ENSCCRP00010038598.1"/>
    <property type="gene ID" value="ENSCCRG00010016480.1"/>
</dbReference>
<sequence length="71" mass="7979">VDNGYISFCLETTPSLSRAEILSLADLDKSHFRGQRRARSPGLRLLEQTRVTQSLFTDPEQGVLGRDVCQE</sequence>
<evidence type="ECO:0000313" key="1">
    <source>
        <dbReference type="Ensembl" id="ENSCCRP00010038598.1"/>
    </source>
</evidence>
<accession>A0A8C1JW58</accession>
<organism evidence="1 2">
    <name type="scientific">Cyprinus carpio</name>
    <name type="common">Common carp</name>
    <dbReference type="NCBI Taxonomy" id="7962"/>
    <lineage>
        <taxon>Eukaryota</taxon>
        <taxon>Metazoa</taxon>
        <taxon>Chordata</taxon>
        <taxon>Craniata</taxon>
        <taxon>Vertebrata</taxon>
        <taxon>Euteleostomi</taxon>
        <taxon>Actinopterygii</taxon>
        <taxon>Neopterygii</taxon>
        <taxon>Teleostei</taxon>
        <taxon>Ostariophysi</taxon>
        <taxon>Cypriniformes</taxon>
        <taxon>Cyprinidae</taxon>
        <taxon>Cyprininae</taxon>
        <taxon>Cyprinus</taxon>
    </lineage>
</organism>
<dbReference type="Proteomes" id="UP000694427">
    <property type="component" value="Unplaced"/>
</dbReference>
<proteinExistence type="predicted"/>
<keyword evidence="2" id="KW-1185">Reference proteome</keyword>
<protein>
    <submittedName>
        <fullName evidence="1">Uncharacterized protein</fullName>
    </submittedName>
</protein>
<dbReference type="AlphaFoldDB" id="A0A8C1JW58"/>